<organism evidence="1 2">
    <name type="scientific">Spiroplasma floricola 23-6</name>
    <dbReference type="NCBI Taxonomy" id="1336749"/>
    <lineage>
        <taxon>Bacteria</taxon>
        <taxon>Bacillati</taxon>
        <taxon>Mycoplasmatota</taxon>
        <taxon>Mollicutes</taxon>
        <taxon>Entomoplasmatales</taxon>
        <taxon>Spiroplasmataceae</taxon>
        <taxon>Spiroplasma</taxon>
    </lineage>
</organism>
<reference evidence="1 2" key="1">
    <citation type="submission" date="2017-12" db="EMBL/GenBank/DDBJ databases">
        <title>Complete genome sequence of Spiroplasma floricola 23-6 (ATCC 29989).</title>
        <authorList>
            <person name="Tsai Y.-M."/>
            <person name="Wu P.-S."/>
            <person name="Lo W.-S."/>
            <person name="Kuo C.-H."/>
        </authorList>
    </citation>
    <scope>NUCLEOTIDE SEQUENCE [LARGE SCALE GENOMIC DNA]</scope>
    <source>
        <strain evidence="1 2">23-6</strain>
    </source>
</reference>
<dbReference type="EMBL" id="CP025057">
    <property type="protein sequence ID" value="AUB31201.1"/>
    <property type="molecule type" value="Genomic_DNA"/>
</dbReference>
<proteinExistence type="predicted"/>
<keyword evidence="2" id="KW-1185">Reference proteome</keyword>
<dbReference type="OrthoDB" id="387638at2"/>
<dbReference type="KEGG" id="sfz:SFLOR_v1c01400"/>
<gene>
    <name evidence="1" type="ORF">SFLOR_v1c01400</name>
</gene>
<name>A0A2K8SCK3_9MOLU</name>
<dbReference type="RefSeq" id="WP_100916191.1">
    <property type="nucleotide sequence ID" value="NZ_CP025057.1"/>
</dbReference>
<dbReference type="Proteomes" id="UP000231823">
    <property type="component" value="Chromosome"/>
</dbReference>
<protein>
    <submittedName>
        <fullName evidence="1">Uncharacterized protein</fullName>
    </submittedName>
</protein>
<evidence type="ECO:0000313" key="2">
    <source>
        <dbReference type="Proteomes" id="UP000231823"/>
    </source>
</evidence>
<sequence length="755" mass="89370">MIFNKIEILYDKLYLALKIKYSEIRKPTFMEFLILLIIIEYPNKRKTLSEILKQDFNILNQTVFEKALRDLINFKVIEVNKIRLSVDLLNMNIPINNFKIKEQIEQKFKTGDYTISQDNKTQDFKYFFDPITKEIEVLKEINWDKRITDLKFSHKINIPVEYSQIKNKNLISSKLSELVKQDQNLFGENCVLKNISIDDELIENIRAFEEYIKTENVAIEASIEIFNNGAFKIKTDNNFFNNYLRLNSEISLEILKDVLNKYDEKLKKIFVPEISFKDKHKFISSPELLSNLNVKTNYNLLLINDQFIKSDTEIIKNKDFTKNIQIIIFYNSKRNTKVTDIVDDKLIFYVDYIDNEVLQSNSFIYLDSQNLMNGFLVANKLVEIINLNIPVFFLYKNPTDPLNLVSLFKSNIKNALEKFEHSLLNSNYKTSMSIYIILERLSLEREVIAILEKFLLDTVNSGSNYIEMRNYLLESENRKLSLTLEKIAKDLIIDISKNKSDEEMFEIIKNYEFKDSKNILDIFNKIDVENNIENIYKMNHYLQENSIDGWKFNVKNSLIVLTNYFKNNNRAEMFNDNKYNSDVWIQHANTLNLIGKLTKELYMSNYQFVEDNYSRLLTSLIDLVKNSLDIKKLDTYLINLSESLVDFYKTYYKYKITELQTLLNTSINYKVQLIAGKYINNIEQALNKFLDKSIYNMPIELKLEWVKNIENKSDEVEKILKDDEQTYKIALNIIFGKKREYTEDDLIKYTTLFGG</sequence>
<accession>A0A2K8SCK3</accession>
<evidence type="ECO:0000313" key="1">
    <source>
        <dbReference type="EMBL" id="AUB31201.1"/>
    </source>
</evidence>
<dbReference type="AlphaFoldDB" id="A0A2K8SCK3"/>